<sequence>MVILFFWQTSHGQNQPPTVTATGYQAYCTGSSKAIAETISITDPDDTTTSAVYIQISGGYVNGEDLLSLVGTHPNITSSWNLVEGELSLEGPATYTEFEAAILATEFSSSSTSPTGSRQFSITVGEPNFLPESQHYYEFVSSPGISWTAAEAAAASRTYFGLQGYLVTLTSQEEADFAGQQASGFGWIGATDVAVENEWRWVTGPEAGTLFWQGLSNGTEITYANWNGGEPNDYGSGEDYAHIAAASVIRGGAPIGAWNDLPNGGGGGAYASQGYVVEYGGMPGDPVLNISASTTMVIQCKLITNRNITYGVNKN</sequence>
<gene>
    <name evidence="2" type="ORF">RM520_10045</name>
</gene>
<reference evidence="2 3" key="1">
    <citation type="submission" date="2023-09" db="EMBL/GenBank/DDBJ databases">
        <authorList>
            <person name="Rey-Velasco X."/>
        </authorList>
    </citation>
    <scope>NUCLEOTIDE SEQUENCE [LARGE SCALE GENOMIC DNA]</scope>
    <source>
        <strain evidence="2 3">P007</strain>
    </source>
</reference>
<dbReference type="CDD" id="cd03603">
    <property type="entry name" value="CLECT_VCBS"/>
    <property type="match status" value="1"/>
</dbReference>
<dbReference type="RefSeq" id="WP_311387934.1">
    <property type="nucleotide sequence ID" value="NZ_JAVRHU010000002.1"/>
</dbReference>
<dbReference type="InterPro" id="IPR016187">
    <property type="entry name" value="CTDL_fold"/>
</dbReference>
<keyword evidence="3" id="KW-1185">Reference proteome</keyword>
<dbReference type="SUPFAM" id="SSF56436">
    <property type="entry name" value="C-type lectin-like"/>
    <property type="match status" value="1"/>
</dbReference>
<evidence type="ECO:0000259" key="1">
    <source>
        <dbReference type="PROSITE" id="PS50041"/>
    </source>
</evidence>
<feature type="domain" description="C-type lectin" evidence="1">
    <location>
        <begin position="132"/>
        <end position="260"/>
    </location>
</feature>
<comment type="caution">
    <text evidence="2">The sequence shown here is derived from an EMBL/GenBank/DDBJ whole genome shotgun (WGS) entry which is preliminary data.</text>
</comment>
<evidence type="ECO:0000313" key="3">
    <source>
        <dbReference type="Proteomes" id="UP001250662"/>
    </source>
</evidence>
<dbReference type="Pfam" id="PF00059">
    <property type="entry name" value="Lectin_C"/>
    <property type="match status" value="1"/>
</dbReference>
<dbReference type="PANTHER" id="PTHR22803">
    <property type="entry name" value="MANNOSE, PHOSPHOLIPASE, LECTIN RECEPTOR RELATED"/>
    <property type="match status" value="1"/>
</dbReference>
<dbReference type="InterPro" id="IPR016186">
    <property type="entry name" value="C-type_lectin-like/link_sf"/>
</dbReference>
<organism evidence="2 3">
    <name type="scientific">Croceitalea vernalis</name>
    <dbReference type="NCBI Taxonomy" id="3075599"/>
    <lineage>
        <taxon>Bacteria</taxon>
        <taxon>Pseudomonadati</taxon>
        <taxon>Bacteroidota</taxon>
        <taxon>Flavobacteriia</taxon>
        <taxon>Flavobacteriales</taxon>
        <taxon>Flavobacteriaceae</taxon>
        <taxon>Croceitalea</taxon>
    </lineage>
</organism>
<dbReference type="InterPro" id="IPR001304">
    <property type="entry name" value="C-type_lectin-like"/>
</dbReference>
<dbReference type="PROSITE" id="PS50041">
    <property type="entry name" value="C_TYPE_LECTIN_2"/>
    <property type="match status" value="1"/>
</dbReference>
<protein>
    <submittedName>
        <fullName evidence="2">C-type lectin domain-containing protein</fullName>
    </submittedName>
</protein>
<dbReference type="InterPro" id="IPR034007">
    <property type="entry name" value="CTLD_bac"/>
</dbReference>
<dbReference type="Gene3D" id="3.10.100.10">
    <property type="entry name" value="Mannose-Binding Protein A, subunit A"/>
    <property type="match status" value="1"/>
</dbReference>
<dbReference type="InterPro" id="IPR050111">
    <property type="entry name" value="C-type_lectin/snaclec_domain"/>
</dbReference>
<dbReference type="EMBL" id="JAVRHU010000002">
    <property type="protein sequence ID" value="MDT0621971.1"/>
    <property type="molecule type" value="Genomic_DNA"/>
</dbReference>
<evidence type="ECO:0000313" key="2">
    <source>
        <dbReference type="EMBL" id="MDT0621971.1"/>
    </source>
</evidence>
<name>A0ABU3BIJ8_9FLAO</name>
<accession>A0ABU3BIJ8</accession>
<dbReference type="Proteomes" id="UP001250662">
    <property type="component" value="Unassembled WGS sequence"/>
</dbReference>
<proteinExistence type="predicted"/>